<sequence>MDERKQPAPNEDTEDPRGKDVGQGYPEENQPGTSPGGAPDRGSGDDAPENPDGDPGQATGNPGAAGAKQDV</sequence>
<accession>A0ABY5PLC8</accession>
<proteinExistence type="predicted"/>
<evidence type="ECO:0000313" key="3">
    <source>
        <dbReference type="Proteomes" id="UP001058860"/>
    </source>
</evidence>
<evidence type="ECO:0000256" key="1">
    <source>
        <dbReference type="SAM" id="MobiDB-lite"/>
    </source>
</evidence>
<keyword evidence="3" id="KW-1185">Reference proteome</keyword>
<dbReference type="Proteomes" id="UP001058860">
    <property type="component" value="Chromosome"/>
</dbReference>
<feature type="region of interest" description="Disordered" evidence="1">
    <location>
        <begin position="1"/>
        <end position="71"/>
    </location>
</feature>
<dbReference type="RefSeq" id="WP_353865910.1">
    <property type="nucleotide sequence ID" value="NZ_CP088295.1"/>
</dbReference>
<gene>
    <name evidence="2" type="ORF">LRS13_07995</name>
</gene>
<reference evidence="3" key="1">
    <citation type="submission" date="2021-11" db="EMBL/GenBank/DDBJ databases">
        <title>Cultivation dependent microbiological survey of springs from the worlds oldest radium mine currently devoted to the extraction of radon-saturated water.</title>
        <authorList>
            <person name="Kapinusova G."/>
            <person name="Smrhova T."/>
            <person name="Strejcek M."/>
            <person name="Suman J."/>
            <person name="Jani K."/>
            <person name="Pajer P."/>
            <person name="Uhlik O."/>
        </authorList>
    </citation>
    <scope>NUCLEOTIDE SEQUENCE [LARGE SCALE GENOMIC DNA]</scope>
    <source>
        <strain evidence="3">J379</strain>
    </source>
</reference>
<dbReference type="EMBL" id="CP088295">
    <property type="protein sequence ID" value="UUY05451.1"/>
    <property type="molecule type" value="Genomic_DNA"/>
</dbReference>
<organism evidence="2 3">
    <name type="scientific">Svornostia abyssi</name>
    <dbReference type="NCBI Taxonomy" id="2898438"/>
    <lineage>
        <taxon>Bacteria</taxon>
        <taxon>Bacillati</taxon>
        <taxon>Actinomycetota</taxon>
        <taxon>Thermoleophilia</taxon>
        <taxon>Solirubrobacterales</taxon>
        <taxon>Baekduiaceae</taxon>
        <taxon>Svornostia</taxon>
    </lineage>
</organism>
<protein>
    <submittedName>
        <fullName evidence="2">Uncharacterized protein</fullName>
    </submittedName>
</protein>
<evidence type="ECO:0000313" key="2">
    <source>
        <dbReference type="EMBL" id="UUY05451.1"/>
    </source>
</evidence>
<name>A0ABY5PLC8_9ACTN</name>